<comment type="caution">
    <text evidence="1">The sequence shown here is derived from an EMBL/GenBank/DDBJ whole genome shotgun (WGS) entry which is preliminary data.</text>
</comment>
<dbReference type="RefSeq" id="WP_115950644.1">
    <property type="nucleotide sequence ID" value="NZ_QNVS01000039.1"/>
</dbReference>
<protein>
    <submittedName>
        <fullName evidence="1">Uncharacterized protein</fullName>
    </submittedName>
</protein>
<feature type="non-terminal residue" evidence="1">
    <location>
        <position position="1"/>
    </location>
</feature>
<dbReference type="SUPFAM" id="SSF52467">
    <property type="entry name" value="DHS-like NAD/FAD-binding domain"/>
    <property type="match status" value="1"/>
</dbReference>
<dbReference type="Proteomes" id="UP000256512">
    <property type="component" value="Unassembled WGS sequence"/>
</dbReference>
<name>A0A3D9BJK4_9FLAO</name>
<reference evidence="1 2" key="1">
    <citation type="journal article" date="2006" name="Int. J. Syst. Evol. Microbiol.">
        <title>Chryseobacterium piscium sp. nov., isolated from fish of the South Atlantic Ocean off South Africa.</title>
        <authorList>
            <person name="de Beer H."/>
            <person name="Hugo C.J."/>
            <person name="Jooste P.J."/>
            <person name="Vancanneyt M."/>
            <person name="Coenye T."/>
            <person name="Vandamme P."/>
        </authorList>
    </citation>
    <scope>NUCLEOTIDE SEQUENCE [LARGE SCALE GENOMIC DNA]</scope>
    <source>
        <strain evidence="1 2">CCUG 51923</strain>
    </source>
</reference>
<dbReference type="InterPro" id="IPR029035">
    <property type="entry name" value="DHS-like_NAD/FAD-binding_dom"/>
</dbReference>
<accession>A0A3D9BJK4</accession>
<gene>
    <name evidence="1" type="ORF">DRF62_12640</name>
</gene>
<keyword evidence="2" id="KW-1185">Reference proteome</keyword>
<dbReference type="Pfam" id="PF13289">
    <property type="entry name" value="SIR2_2"/>
    <property type="match status" value="1"/>
</dbReference>
<dbReference type="EMBL" id="QNVS01000039">
    <property type="protein sequence ID" value="REC53636.1"/>
    <property type="molecule type" value="Genomic_DNA"/>
</dbReference>
<organism evidence="1 2">
    <name type="scientific">Chryseobacterium piscium</name>
    <dbReference type="NCBI Taxonomy" id="333702"/>
    <lineage>
        <taxon>Bacteria</taxon>
        <taxon>Pseudomonadati</taxon>
        <taxon>Bacteroidota</taxon>
        <taxon>Flavobacteriia</taxon>
        <taxon>Flavobacteriales</taxon>
        <taxon>Weeksellaceae</taxon>
        <taxon>Chryseobacterium group</taxon>
        <taxon>Chryseobacterium</taxon>
    </lineage>
</organism>
<sequence length="374" mass="43835">NSIAYTHRTETKRIIDNIFSLRIEQVIENDNKDWKDEREDIIISLIECFKNRQFSLLLGAGVSSSAGMPTWANLLNSLFVSYLSNEFDKSKSVTNDEVKEIVNRLNNIDQQSALMAARYLRKGLSKQQINDETFIKTITKSLYELRDKNKREDSDLINAVSNICMPRQNGARVKSLITYNFDDLLEKNLTVKSIKFHSIYTENENANTEELPIYHVHGFLPENRDKYDSLDKTTLVFSEEGYHHIYSDPFHWSNLIQLYNLKENNCLMIGLSMTDPNLRRLLDISAKNSEYNRHFVFLKRLTIEDFAYATIDIKEDDKIIKHKVQIISNVKNAEDFLHRHHKLNEEIMKELSVNIIWYESHDDIPPILKRLNEI</sequence>
<evidence type="ECO:0000313" key="2">
    <source>
        <dbReference type="Proteomes" id="UP000256512"/>
    </source>
</evidence>
<dbReference type="AlphaFoldDB" id="A0A3D9BJK4"/>
<evidence type="ECO:0000313" key="1">
    <source>
        <dbReference type="EMBL" id="REC53636.1"/>
    </source>
</evidence>
<proteinExistence type="predicted"/>